<accession>A0AAD6VD62</accession>
<dbReference type="Pfam" id="PF18592">
    <property type="entry name" value="Tho1_MOS11_C"/>
    <property type="match status" value="1"/>
</dbReference>
<comment type="caution">
    <text evidence="4">The sequence shown here is derived from an EMBL/GenBank/DDBJ whole genome shotgun (WGS) entry which is preliminary data.</text>
</comment>
<sequence>MESKLKSLKVADLRDILAKAQQPAPPKSTKPDLVSRIIASKEATQVYNAKFAPKDDLLAPPEDLDWDVDQKPHAAKPETVAAKPAPKTATQSTQAPAPAPASVAAPAAAPAPDSSAPAPTDDVELEKRKKRAERFGIPLVESRSSTAKKKGAAAPAATAPEVPDNKLQARAARFGTGQKRAAPLEEVDAEELERRRKRAERFGQQG</sequence>
<dbReference type="PANTHER" id="PTHR46551:SF1">
    <property type="entry name" value="SAP DOMAIN-CONTAINING RIBONUCLEOPROTEIN"/>
    <property type="match status" value="1"/>
</dbReference>
<proteinExistence type="predicted"/>
<protein>
    <recommendedName>
        <fullName evidence="3">THO1-MOS11 C-terminal domain-containing protein</fullName>
    </recommendedName>
</protein>
<name>A0AAD6VD62_9AGAR</name>
<organism evidence="4 5">
    <name type="scientific">Mycena pura</name>
    <dbReference type="NCBI Taxonomy" id="153505"/>
    <lineage>
        <taxon>Eukaryota</taxon>
        <taxon>Fungi</taxon>
        <taxon>Dikarya</taxon>
        <taxon>Basidiomycota</taxon>
        <taxon>Agaricomycotina</taxon>
        <taxon>Agaricomycetes</taxon>
        <taxon>Agaricomycetidae</taxon>
        <taxon>Agaricales</taxon>
        <taxon>Marasmiineae</taxon>
        <taxon>Mycenaceae</taxon>
        <taxon>Mycena</taxon>
    </lineage>
</organism>
<feature type="domain" description="THO1-MOS11 C-terminal" evidence="3">
    <location>
        <begin position="123"/>
        <end position="149"/>
    </location>
</feature>
<evidence type="ECO:0000313" key="4">
    <source>
        <dbReference type="EMBL" id="KAJ7209516.1"/>
    </source>
</evidence>
<dbReference type="EMBL" id="JARJCW010000030">
    <property type="protein sequence ID" value="KAJ7209516.1"/>
    <property type="molecule type" value="Genomic_DNA"/>
</dbReference>
<dbReference type="InterPro" id="IPR040746">
    <property type="entry name" value="THO1_MOS11_C"/>
</dbReference>
<reference evidence="4" key="1">
    <citation type="submission" date="2023-03" db="EMBL/GenBank/DDBJ databases">
        <title>Massive genome expansion in bonnet fungi (Mycena s.s.) driven by repeated elements and novel gene families across ecological guilds.</title>
        <authorList>
            <consortium name="Lawrence Berkeley National Laboratory"/>
            <person name="Harder C.B."/>
            <person name="Miyauchi S."/>
            <person name="Viragh M."/>
            <person name="Kuo A."/>
            <person name="Thoen E."/>
            <person name="Andreopoulos B."/>
            <person name="Lu D."/>
            <person name="Skrede I."/>
            <person name="Drula E."/>
            <person name="Henrissat B."/>
            <person name="Morin E."/>
            <person name="Kohler A."/>
            <person name="Barry K."/>
            <person name="LaButti K."/>
            <person name="Morin E."/>
            <person name="Salamov A."/>
            <person name="Lipzen A."/>
            <person name="Mereny Z."/>
            <person name="Hegedus B."/>
            <person name="Baldrian P."/>
            <person name="Stursova M."/>
            <person name="Weitz H."/>
            <person name="Taylor A."/>
            <person name="Grigoriev I.V."/>
            <person name="Nagy L.G."/>
            <person name="Martin F."/>
            <person name="Kauserud H."/>
        </authorList>
    </citation>
    <scope>NUCLEOTIDE SEQUENCE</scope>
    <source>
        <strain evidence="4">9144</strain>
    </source>
</reference>
<dbReference type="InterPro" id="IPR052240">
    <property type="entry name" value="SAP_domain_ribonucleoprotein"/>
</dbReference>
<dbReference type="GO" id="GO:0016973">
    <property type="term" value="P:poly(A)+ mRNA export from nucleus"/>
    <property type="evidence" value="ECO:0007669"/>
    <property type="project" value="TreeGrafter"/>
</dbReference>
<evidence type="ECO:0000313" key="5">
    <source>
        <dbReference type="Proteomes" id="UP001219525"/>
    </source>
</evidence>
<gene>
    <name evidence="4" type="ORF">GGX14DRAFT_630506</name>
</gene>
<keyword evidence="1" id="KW-0597">Phosphoprotein</keyword>
<dbReference type="PANTHER" id="PTHR46551">
    <property type="entry name" value="SAP DOMAIN-CONTAINING RIBONUCLEOPROTEIN"/>
    <property type="match status" value="1"/>
</dbReference>
<evidence type="ECO:0000259" key="3">
    <source>
        <dbReference type="Pfam" id="PF18592"/>
    </source>
</evidence>
<evidence type="ECO:0000256" key="1">
    <source>
        <dbReference type="ARBA" id="ARBA00022553"/>
    </source>
</evidence>
<dbReference type="Proteomes" id="UP001219525">
    <property type="component" value="Unassembled WGS sequence"/>
</dbReference>
<feature type="region of interest" description="Disordered" evidence="2">
    <location>
        <begin position="51"/>
        <end position="206"/>
    </location>
</feature>
<evidence type="ECO:0000256" key="2">
    <source>
        <dbReference type="SAM" id="MobiDB-lite"/>
    </source>
</evidence>
<feature type="compositionally biased region" description="Low complexity" evidence="2">
    <location>
        <begin position="77"/>
        <end position="120"/>
    </location>
</feature>
<keyword evidence="5" id="KW-1185">Reference proteome</keyword>
<dbReference type="GO" id="GO:0005634">
    <property type="term" value="C:nucleus"/>
    <property type="evidence" value="ECO:0007669"/>
    <property type="project" value="TreeGrafter"/>
</dbReference>
<dbReference type="AlphaFoldDB" id="A0AAD6VD62"/>